<gene>
    <name evidence="7" type="ORF">GMLC_14990</name>
</gene>
<dbReference type="InterPro" id="IPR039418">
    <property type="entry name" value="LexA-like"/>
</dbReference>
<dbReference type="InterPro" id="IPR001387">
    <property type="entry name" value="Cro/C1-type_HTH"/>
</dbReference>
<dbReference type="Gene3D" id="1.10.260.40">
    <property type="entry name" value="lambda repressor-like DNA-binding domains"/>
    <property type="match status" value="1"/>
</dbReference>
<dbReference type="PROSITE" id="PS50943">
    <property type="entry name" value="HTH_CROC1"/>
    <property type="match status" value="1"/>
</dbReference>
<dbReference type="SUPFAM" id="SSF51306">
    <property type="entry name" value="LexA/Signal peptidase"/>
    <property type="match status" value="1"/>
</dbReference>
<proteinExistence type="predicted"/>
<dbReference type="PANTHER" id="PTHR40661">
    <property type="match status" value="1"/>
</dbReference>
<evidence type="ECO:0000256" key="4">
    <source>
        <dbReference type="ARBA" id="ARBA00023125"/>
    </source>
</evidence>
<dbReference type="InterPro" id="IPR019756">
    <property type="entry name" value="Pept_S26A_signal_pept_1_Ser-AS"/>
</dbReference>
<keyword evidence="8" id="KW-1185">Reference proteome</keyword>
<dbReference type="EMBL" id="BLXZ01000003">
    <property type="protein sequence ID" value="GFO67920.1"/>
    <property type="molecule type" value="Genomic_DNA"/>
</dbReference>
<comment type="caution">
    <text evidence="7">The sequence shown here is derived from an EMBL/GenBank/DDBJ whole genome shotgun (WGS) entry which is preliminary data.</text>
</comment>
<organism evidence="7 8">
    <name type="scientific">Geomonas limicola</name>
    <dbReference type="NCBI Taxonomy" id="2740186"/>
    <lineage>
        <taxon>Bacteria</taxon>
        <taxon>Pseudomonadati</taxon>
        <taxon>Thermodesulfobacteriota</taxon>
        <taxon>Desulfuromonadia</taxon>
        <taxon>Geobacterales</taxon>
        <taxon>Geobacteraceae</taxon>
        <taxon>Geomonas</taxon>
    </lineage>
</organism>
<dbReference type="GO" id="GO:0004252">
    <property type="term" value="F:serine-type endopeptidase activity"/>
    <property type="evidence" value="ECO:0007669"/>
    <property type="project" value="InterPro"/>
</dbReference>
<keyword evidence="2" id="KW-0378">Hydrolase</keyword>
<dbReference type="GO" id="GO:0016020">
    <property type="term" value="C:membrane"/>
    <property type="evidence" value="ECO:0007669"/>
    <property type="project" value="InterPro"/>
</dbReference>
<keyword evidence="3" id="KW-0805">Transcription regulation</keyword>
<name>A0A6V8N692_9BACT</name>
<dbReference type="GO" id="GO:0003677">
    <property type="term" value="F:DNA binding"/>
    <property type="evidence" value="ECO:0007669"/>
    <property type="project" value="UniProtKB-KW"/>
</dbReference>
<keyword evidence="1" id="KW-0645">Protease</keyword>
<dbReference type="SMART" id="SM00530">
    <property type="entry name" value="HTH_XRE"/>
    <property type="match status" value="1"/>
</dbReference>
<evidence type="ECO:0000256" key="1">
    <source>
        <dbReference type="ARBA" id="ARBA00022670"/>
    </source>
</evidence>
<dbReference type="Gene3D" id="2.10.109.10">
    <property type="entry name" value="Umud Fragment, subunit A"/>
    <property type="match status" value="1"/>
</dbReference>
<accession>A0A6V8N692</accession>
<keyword evidence="5" id="KW-0804">Transcription</keyword>
<evidence type="ECO:0000256" key="3">
    <source>
        <dbReference type="ARBA" id="ARBA00023015"/>
    </source>
</evidence>
<evidence type="ECO:0000313" key="8">
    <source>
        <dbReference type="Proteomes" id="UP000587586"/>
    </source>
</evidence>
<dbReference type="Proteomes" id="UP000587586">
    <property type="component" value="Unassembled WGS sequence"/>
</dbReference>
<dbReference type="InterPro" id="IPR015927">
    <property type="entry name" value="Peptidase_S24_S26A/B/C"/>
</dbReference>
<dbReference type="GO" id="GO:0006508">
    <property type="term" value="P:proteolysis"/>
    <property type="evidence" value="ECO:0007669"/>
    <property type="project" value="UniProtKB-KW"/>
</dbReference>
<dbReference type="InterPro" id="IPR036286">
    <property type="entry name" value="LexA/Signal_pep-like_sf"/>
</dbReference>
<protein>
    <submittedName>
        <fullName evidence="7">Transcriptional regulator</fullName>
    </submittedName>
</protein>
<dbReference type="Pfam" id="PF00717">
    <property type="entry name" value="Peptidase_S24"/>
    <property type="match status" value="1"/>
</dbReference>
<feature type="domain" description="HTH cro/C1-type" evidence="6">
    <location>
        <begin position="15"/>
        <end position="60"/>
    </location>
</feature>
<evidence type="ECO:0000313" key="7">
    <source>
        <dbReference type="EMBL" id="GFO67920.1"/>
    </source>
</evidence>
<dbReference type="CDD" id="cd00093">
    <property type="entry name" value="HTH_XRE"/>
    <property type="match status" value="1"/>
</dbReference>
<dbReference type="SUPFAM" id="SSF47413">
    <property type="entry name" value="lambda repressor-like DNA-binding domains"/>
    <property type="match status" value="1"/>
</dbReference>
<dbReference type="InterPro" id="IPR010982">
    <property type="entry name" value="Lambda_DNA-bd_dom_sf"/>
</dbReference>
<evidence type="ECO:0000259" key="6">
    <source>
        <dbReference type="PROSITE" id="PS50943"/>
    </source>
</evidence>
<dbReference type="CDD" id="cd06529">
    <property type="entry name" value="S24_LexA-like"/>
    <property type="match status" value="1"/>
</dbReference>
<keyword evidence="4" id="KW-0238">DNA-binding</keyword>
<dbReference type="PANTHER" id="PTHR40661:SF3">
    <property type="entry name" value="FELS-1 PROPHAGE TRANSCRIPTIONAL REGULATOR"/>
    <property type="match status" value="1"/>
</dbReference>
<evidence type="ECO:0000256" key="5">
    <source>
        <dbReference type="ARBA" id="ARBA00023163"/>
    </source>
</evidence>
<dbReference type="AlphaFoldDB" id="A0A6V8N692"/>
<dbReference type="Pfam" id="PF01381">
    <property type="entry name" value="HTH_3"/>
    <property type="match status" value="1"/>
</dbReference>
<reference evidence="8" key="1">
    <citation type="submission" date="2020-06" db="EMBL/GenBank/DDBJ databases">
        <title>Draft genomic sequecing of Geomonas sp. Red745.</title>
        <authorList>
            <person name="Itoh H."/>
            <person name="Xu Z.X."/>
            <person name="Ushijima N."/>
            <person name="Masuda Y."/>
            <person name="Shiratori Y."/>
            <person name="Senoo K."/>
        </authorList>
    </citation>
    <scope>NUCLEOTIDE SEQUENCE [LARGE SCALE GENOMIC DNA]</scope>
    <source>
        <strain evidence="8">Red745</strain>
    </source>
</reference>
<sequence>MTIGERLKSVRGETSQDEAAKLLGVHKNTLGKYERGERVPDAEFLVVMLETFPEIDPAWLLTGEGAKLREKTGYRSAEGVSLKSVAIQKEGLGPDEYVKVARYDVHASAGAGALVANEQIVDYIQFKPDWIKTALGASAKNLALISVKGDSMEPTLSDGDIVMVDTSDKQFEANAIYVLQNWGSLLVKRIQRKIDGTVVIKSDNQAYEPETVRGDLVEQLHVVGRVVWYGRRG</sequence>
<dbReference type="PROSITE" id="PS00501">
    <property type="entry name" value="SPASE_I_1"/>
    <property type="match status" value="1"/>
</dbReference>
<evidence type="ECO:0000256" key="2">
    <source>
        <dbReference type="ARBA" id="ARBA00022801"/>
    </source>
</evidence>